<dbReference type="AlphaFoldDB" id="A0A8D5GCH0"/>
<reference evidence="2" key="1">
    <citation type="journal article" date="2021" name="Arch. Microbiol.">
        <title>Methyloradius palustris gen. nov., sp. nov., a methanol-oxidizing bacterium isolated from snow.</title>
        <authorList>
            <person name="Miyadera T."/>
            <person name="Kojima H."/>
            <person name="Fukui M."/>
        </authorList>
    </citation>
    <scope>NUCLEOTIDE SEQUENCE</scope>
    <source>
        <strain evidence="2">Zm11</strain>
    </source>
</reference>
<dbReference type="Proteomes" id="UP000826722">
    <property type="component" value="Chromosome"/>
</dbReference>
<feature type="transmembrane region" description="Helical" evidence="1">
    <location>
        <begin position="154"/>
        <end position="180"/>
    </location>
</feature>
<evidence type="ECO:0000313" key="2">
    <source>
        <dbReference type="EMBL" id="BCM25741.1"/>
    </source>
</evidence>
<dbReference type="KEGG" id="mpau:ZMTM_20000"/>
<dbReference type="InterPro" id="IPR003425">
    <property type="entry name" value="CCB3/YggT"/>
</dbReference>
<keyword evidence="1" id="KW-0472">Membrane</keyword>
<feature type="transmembrane region" description="Helical" evidence="1">
    <location>
        <begin position="6"/>
        <end position="27"/>
    </location>
</feature>
<evidence type="ECO:0000256" key="1">
    <source>
        <dbReference type="SAM" id="Phobius"/>
    </source>
</evidence>
<dbReference type="Pfam" id="PF02325">
    <property type="entry name" value="CCB3_YggT"/>
    <property type="match status" value="2"/>
</dbReference>
<dbReference type="EMBL" id="AP024110">
    <property type="protein sequence ID" value="BCM25741.1"/>
    <property type="molecule type" value="Genomic_DNA"/>
</dbReference>
<keyword evidence="3" id="KW-1185">Reference proteome</keyword>
<keyword evidence="1" id="KW-1133">Transmembrane helix</keyword>
<feature type="transmembrane region" description="Helical" evidence="1">
    <location>
        <begin position="114"/>
        <end position="134"/>
    </location>
</feature>
<dbReference type="RefSeq" id="WP_221763802.1">
    <property type="nucleotide sequence ID" value="NZ_AP024110.1"/>
</dbReference>
<accession>A0A8D5GCH0</accession>
<proteinExistence type="predicted"/>
<organism evidence="2 3">
    <name type="scientific">Methyloradius palustris</name>
    <dbReference type="NCBI Taxonomy" id="2778876"/>
    <lineage>
        <taxon>Bacteria</taxon>
        <taxon>Pseudomonadati</taxon>
        <taxon>Pseudomonadota</taxon>
        <taxon>Betaproteobacteria</taxon>
        <taxon>Nitrosomonadales</taxon>
        <taxon>Methylophilaceae</taxon>
        <taxon>Methyloradius</taxon>
    </lineage>
</organism>
<gene>
    <name evidence="2" type="ORF">ZMTM_20000</name>
</gene>
<name>A0A8D5GCH0_9PROT</name>
<keyword evidence="1" id="KW-0812">Transmembrane</keyword>
<protein>
    <submittedName>
        <fullName evidence="2">YggT family protein</fullName>
    </submittedName>
</protein>
<sequence length="191" mass="21411">MIVNALQFLLQSIVGMFAIIVLLRFYLQLVSAPFQNPASQFVVALSNFIVKPTRRIIPSWRGFDLSTLLLALIAEWIVEFGLRWLADFPFLVAGTGVWVALIGLAITDIVKLSIYIFLYATVIQAVLSWVNPYSPVAPVLDALTRPLLKPLRQFIPLIGGFDLSPIVVVIGAQLIIMLFVMPLELYFSRMF</sequence>
<dbReference type="GO" id="GO:0016020">
    <property type="term" value="C:membrane"/>
    <property type="evidence" value="ECO:0007669"/>
    <property type="project" value="InterPro"/>
</dbReference>
<evidence type="ECO:0000313" key="3">
    <source>
        <dbReference type="Proteomes" id="UP000826722"/>
    </source>
</evidence>
<feature type="transmembrane region" description="Helical" evidence="1">
    <location>
        <begin position="88"/>
        <end position="107"/>
    </location>
</feature>